<evidence type="ECO:0000256" key="3">
    <source>
        <dbReference type="ARBA" id="ARBA00038122"/>
    </source>
</evidence>
<feature type="region of interest" description="Disordered" evidence="5">
    <location>
        <begin position="117"/>
        <end position="139"/>
    </location>
</feature>
<evidence type="ECO:0000256" key="2">
    <source>
        <dbReference type="ARBA" id="ARBA00023043"/>
    </source>
</evidence>
<keyword evidence="2 4" id="KW-0040">ANK repeat</keyword>
<dbReference type="SMART" id="SM00248">
    <property type="entry name" value="ANK"/>
    <property type="match status" value="2"/>
</dbReference>
<protein>
    <submittedName>
        <fullName evidence="8">Ankyrin repeat domain-containing protein SOWAHC-like isoform X1</fullName>
    </submittedName>
</protein>
<dbReference type="AlphaFoldDB" id="A0A6P8SZD8"/>
<evidence type="ECO:0000256" key="4">
    <source>
        <dbReference type="PROSITE-ProRule" id="PRU00023"/>
    </source>
</evidence>
<dbReference type="PANTHER" id="PTHR14491:SF9">
    <property type="entry name" value="ANKYRIN REPEAT DOMAIN-CONTAINING PROTEIN SOWAHB-LIKE"/>
    <property type="match status" value="1"/>
</dbReference>
<dbReference type="KEGG" id="gsh:117369226"/>
<dbReference type="InterPro" id="IPR036770">
    <property type="entry name" value="Ankyrin_rpt-contain_sf"/>
</dbReference>
<dbReference type="OrthoDB" id="539213at2759"/>
<feature type="region of interest" description="Disordered" evidence="5">
    <location>
        <begin position="182"/>
        <end position="225"/>
    </location>
</feature>
<dbReference type="GeneID" id="117369226"/>
<evidence type="ECO:0000256" key="1">
    <source>
        <dbReference type="ARBA" id="ARBA00022737"/>
    </source>
</evidence>
<keyword evidence="7" id="KW-1185">Reference proteome</keyword>
<dbReference type="InterPro" id="IPR058889">
    <property type="entry name" value="WHD_SOWAHA-C"/>
</dbReference>
<name>A0A6P8SZD8_GEOSA</name>
<dbReference type="PANTHER" id="PTHR14491">
    <property type="entry name" value="SOSONDOWAH, ISOFORM G"/>
    <property type="match status" value="1"/>
</dbReference>
<comment type="similarity">
    <text evidence="3">Belongs to the SOWAH family.</text>
</comment>
<evidence type="ECO:0000313" key="8">
    <source>
        <dbReference type="RefSeq" id="XP_033819346.1"/>
    </source>
</evidence>
<proteinExistence type="inferred from homology"/>
<feature type="compositionally biased region" description="Acidic residues" evidence="5">
    <location>
        <begin position="120"/>
        <end position="130"/>
    </location>
</feature>
<dbReference type="Pfam" id="PF25877">
    <property type="entry name" value="WHD_SOWAH"/>
    <property type="match status" value="1"/>
</dbReference>
<gene>
    <name evidence="8" type="primary">LOC117369226</name>
</gene>
<organism evidence="7 8">
    <name type="scientific">Geotrypetes seraphini</name>
    <name type="common">Gaboon caecilian</name>
    <name type="synonym">Caecilia seraphini</name>
    <dbReference type="NCBI Taxonomy" id="260995"/>
    <lineage>
        <taxon>Eukaryota</taxon>
        <taxon>Metazoa</taxon>
        <taxon>Chordata</taxon>
        <taxon>Craniata</taxon>
        <taxon>Vertebrata</taxon>
        <taxon>Euteleostomi</taxon>
        <taxon>Amphibia</taxon>
        <taxon>Gymnophiona</taxon>
        <taxon>Geotrypetes</taxon>
    </lineage>
</organism>
<evidence type="ECO:0000313" key="7">
    <source>
        <dbReference type="Proteomes" id="UP000515159"/>
    </source>
</evidence>
<reference evidence="8" key="1">
    <citation type="submission" date="2025-08" db="UniProtKB">
        <authorList>
            <consortium name="RefSeq"/>
        </authorList>
    </citation>
    <scope>IDENTIFICATION</scope>
</reference>
<dbReference type="InParanoid" id="A0A6P8SZD8"/>
<dbReference type="PROSITE" id="PS50088">
    <property type="entry name" value="ANK_REPEAT"/>
    <property type="match status" value="2"/>
</dbReference>
<dbReference type="InterPro" id="IPR002110">
    <property type="entry name" value="Ankyrin_rpt"/>
</dbReference>
<dbReference type="Proteomes" id="UP000515159">
    <property type="component" value="Chromosome 11"/>
</dbReference>
<accession>A0A6P8SZD8</accession>
<evidence type="ECO:0000256" key="5">
    <source>
        <dbReference type="SAM" id="MobiDB-lite"/>
    </source>
</evidence>
<sequence length="455" mass="50278">MEGLSEEGLLRFLVAEGGRARNGELLSRYREFINHGDPQLRAQHRETFKDIINKVAVVKQDAGEKYVILKKKYQSLITSAENTAKHDISVGPLTPDHLEGMVLTENQLLNTIPKQIVSTSEEESGGSPDEDASRNSSRSVLHAPEIHVTDYSLSQVDSTAQACSSAAWDHLLELSADSSPAFFDNAKDGSEEGPPMPEDEADHINKYEPEPDASEDGGSSGGSTAIALDPVEKEWLQGAASGNVSTLSHLLKQEPSLAGKKDFTSFTALHWAAKHGKRDMAILLVKAGADVNIRAHGVSISWLESIWNSFPLDLNNEPPKKFTAYFSHKGYTPLHIAALHGHRDIMELLILHYGAKQTVRDYSGHLPAHYLKLEGCPNGAIESPRLELQMVLEFQHLRGERRNRKLACLFLPKSSGSHSKKRWGSAEDLTEEDEKGDDSSHLNLPSPYRVRKFSR</sequence>
<dbReference type="Pfam" id="PF00023">
    <property type="entry name" value="Ank"/>
    <property type="match status" value="2"/>
</dbReference>
<dbReference type="SUPFAM" id="SSF48403">
    <property type="entry name" value="Ankyrin repeat"/>
    <property type="match status" value="1"/>
</dbReference>
<dbReference type="PROSITE" id="PS50297">
    <property type="entry name" value="ANK_REP_REGION"/>
    <property type="match status" value="2"/>
</dbReference>
<keyword evidence="1" id="KW-0677">Repeat</keyword>
<dbReference type="RefSeq" id="XP_033819346.1">
    <property type="nucleotide sequence ID" value="XM_033963455.1"/>
</dbReference>
<dbReference type="Gene3D" id="1.25.40.20">
    <property type="entry name" value="Ankyrin repeat-containing domain"/>
    <property type="match status" value="1"/>
</dbReference>
<evidence type="ECO:0000259" key="6">
    <source>
        <dbReference type="Pfam" id="PF25877"/>
    </source>
</evidence>
<feature type="repeat" description="ANK" evidence="4">
    <location>
        <begin position="264"/>
        <end position="296"/>
    </location>
</feature>
<feature type="repeat" description="ANK" evidence="4">
    <location>
        <begin position="329"/>
        <end position="362"/>
    </location>
</feature>
<feature type="domain" description="SOWAHA-C winged helix-turn-helix" evidence="6">
    <location>
        <begin position="4"/>
        <end position="85"/>
    </location>
</feature>
<feature type="region of interest" description="Disordered" evidence="5">
    <location>
        <begin position="415"/>
        <end position="455"/>
    </location>
</feature>